<evidence type="ECO:0000313" key="1">
    <source>
        <dbReference type="EMBL" id="NHN28200.1"/>
    </source>
</evidence>
<dbReference type="Proteomes" id="UP000817854">
    <property type="component" value="Unassembled WGS sequence"/>
</dbReference>
<evidence type="ECO:0008006" key="3">
    <source>
        <dbReference type="Google" id="ProtNLM"/>
    </source>
</evidence>
<reference evidence="1" key="1">
    <citation type="submission" date="2019-05" db="EMBL/GenBank/DDBJ databases">
        <authorList>
            <person name="Lianzixin W."/>
        </authorList>
    </citation>
    <scope>NUCLEOTIDE SEQUENCE</scope>
    <source>
        <strain evidence="1">EC11</strain>
    </source>
</reference>
<organism evidence="1 2">
    <name type="scientific">Flavobacterium jejuense</name>
    <dbReference type="NCBI Taxonomy" id="1544455"/>
    <lineage>
        <taxon>Bacteria</taxon>
        <taxon>Pseudomonadati</taxon>
        <taxon>Bacteroidota</taxon>
        <taxon>Flavobacteriia</taxon>
        <taxon>Flavobacteriales</taxon>
        <taxon>Flavobacteriaceae</taxon>
        <taxon>Flavobacterium</taxon>
    </lineage>
</organism>
<name>A0ABX0J2V5_9FLAO</name>
<feature type="non-terminal residue" evidence="1">
    <location>
        <position position="92"/>
    </location>
</feature>
<dbReference type="Gene3D" id="2.180.10.10">
    <property type="entry name" value="RHS repeat-associated core"/>
    <property type="match status" value="1"/>
</dbReference>
<proteinExistence type="predicted"/>
<feature type="non-terminal residue" evidence="1">
    <location>
        <position position="1"/>
    </location>
</feature>
<accession>A0ABX0J2V5</accession>
<dbReference type="RefSeq" id="WP_140964682.1">
    <property type="nucleotide sequence ID" value="NZ_VEVQ02000064.1"/>
</dbReference>
<reference evidence="1" key="2">
    <citation type="submission" date="2020-02" db="EMBL/GenBank/DDBJ databases">
        <title>Flavobacterium profundi sp. nov., isolated from a deep-sea seamount.</title>
        <authorList>
            <person name="Zhang D.-C."/>
        </authorList>
    </citation>
    <scope>NUCLEOTIDE SEQUENCE</scope>
    <source>
        <strain evidence="1">EC11</strain>
    </source>
</reference>
<dbReference type="NCBIfam" id="TIGR03696">
    <property type="entry name" value="Rhs_assc_core"/>
    <property type="match status" value="1"/>
</dbReference>
<sequence>ENHYYAFGLKHTNYNSDWLLYSKNSSGNITLGKKAPSVPVLPSYQYKYNGKELQTELGLNMYAMDMRQYDPAIARWVVQDPVIHENFSPYSA</sequence>
<keyword evidence="2" id="KW-1185">Reference proteome</keyword>
<comment type="caution">
    <text evidence="1">The sequence shown here is derived from an EMBL/GenBank/DDBJ whole genome shotgun (WGS) entry which is preliminary data.</text>
</comment>
<gene>
    <name evidence="1" type="ORF">FIA58_021225</name>
</gene>
<dbReference type="EMBL" id="VEVQ02000064">
    <property type="protein sequence ID" value="NHN28200.1"/>
    <property type="molecule type" value="Genomic_DNA"/>
</dbReference>
<protein>
    <recommendedName>
        <fullName evidence="3">TonB-dependent receptor</fullName>
    </recommendedName>
</protein>
<evidence type="ECO:0000313" key="2">
    <source>
        <dbReference type="Proteomes" id="UP000817854"/>
    </source>
</evidence>
<dbReference type="InterPro" id="IPR022385">
    <property type="entry name" value="Rhs_assc_core"/>
</dbReference>